<evidence type="ECO:0000313" key="5">
    <source>
        <dbReference type="Proteomes" id="UP000249522"/>
    </source>
</evidence>
<dbReference type="OrthoDB" id="1726708at2"/>
<keyword evidence="3" id="KW-1133">Transmembrane helix</keyword>
<evidence type="ECO:0000256" key="2">
    <source>
        <dbReference type="ARBA" id="ARBA00023136"/>
    </source>
</evidence>
<dbReference type="PANTHER" id="PTHR22550:SF5">
    <property type="entry name" value="LEUCINE ZIPPER PROTEIN 4"/>
    <property type="match status" value="1"/>
</dbReference>
<dbReference type="GO" id="GO:0009847">
    <property type="term" value="P:spore germination"/>
    <property type="evidence" value="ECO:0007669"/>
    <property type="project" value="InterPro"/>
</dbReference>
<dbReference type="GO" id="GO:0016020">
    <property type="term" value="C:membrane"/>
    <property type="evidence" value="ECO:0007669"/>
    <property type="project" value="InterPro"/>
</dbReference>
<evidence type="ECO:0000256" key="1">
    <source>
        <dbReference type="ARBA" id="ARBA00005278"/>
    </source>
</evidence>
<protein>
    <submittedName>
        <fullName evidence="4">Spore germination protein</fullName>
    </submittedName>
</protein>
<name>A0A2W1LS79_9BACL</name>
<evidence type="ECO:0000256" key="3">
    <source>
        <dbReference type="SAM" id="Phobius"/>
    </source>
</evidence>
<accession>A0A2W1LS79</accession>
<keyword evidence="3" id="KW-0812">Transmembrane</keyword>
<comment type="similarity">
    <text evidence="1">Belongs to the GerABKA family.</text>
</comment>
<dbReference type="EMBL" id="QKRB01000028">
    <property type="protein sequence ID" value="PZD97344.1"/>
    <property type="molecule type" value="Genomic_DNA"/>
</dbReference>
<evidence type="ECO:0000313" key="4">
    <source>
        <dbReference type="EMBL" id="PZD97344.1"/>
    </source>
</evidence>
<feature type="transmembrane region" description="Helical" evidence="3">
    <location>
        <begin position="424"/>
        <end position="446"/>
    </location>
</feature>
<keyword evidence="2 3" id="KW-0472">Membrane</keyword>
<dbReference type="Proteomes" id="UP000249522">
    <property type="component" value="Unassembled WGS sequence"/>
</dbReference>
<dbReference type="InterPro" id="IPR004995">
    <property type="entry name" value="Spore_Ger"/>
</dbReference>
<sequence>MVYAKGVTSVTERKGLDKEGKEELQASLELNLSRNIENIQGVFDKCNDLIIRKVPTSEGYEAAVVYLAGLINTEELQEHTLQPLLTRDLASAAAVENSQVSRAETVGEVAEAVLNGEAALLASNQPYAVTVNVRGGNRRAVEEPPTEATVRGPREGFTENIQTNTALIRFRLKTTKLKMVPFTIGEETKTNVILAYHDKLADPEVIQEVTRRLQSIKIDGILESGYIEELIEDNPYSPYPQMHYTERPDTAVAHLLEGKFCILVDNTPVALVGPTTFWLLMQASEDYYERFYISNLLRWLRYVFMFVALYLPSIYVSVLTYHQDMVPTNLLYSIASAREAIPFPALVEALIMEVSFEALREAGIRLPKTIGQAVGILGALVIGQAAVQAGIVSAPMVIIVALTGIASFTIPRFNLAITVRMLRFPLMIAASVLGVYGVMIGTYIIAAHLCQLRSFGVPYMSGYAPLRRKELKDIFVRAPWRKMKTRPITYSGSAEGRRQKA</sequence>
<dbReference type="Pfam" id="PF03323">
    <property type="entry name" value="GerA"/>
    <property type="match status" value="1"/>
</dbReference>
<dbReference type="AlphaFoldDB" id="A0A2W1LS79"/>
<reference evidence="4 5" key="1">
    <citation type="submission" date="2018-06" db="EMBL/GenBank/DDBJ databases">
        <title>Paenibacillus imtechensis sp. nov.</title>
        <authorList>
            <person name="Pinnaka A.K."/>
            <person name="Singh H."/>
            <person name="Kaur M."/>
        </authorList>
    </citation>
    <scope>NUCLEOTIDE SEQUENCE [LARGE SCALE GENOMIC DNA]</scope>
    <source>
        <strain evidence="4 5">SMB1</strain>
    </source>
</reference>
<feature type="transmembrane region" description="Helical" evidence="3">
    <location>
        <begin position="299"/>
        <end position="321"/>
    </location>
</feature>
<proteinExistence type="inferred from homology"/>
<feature type="transmembrane region" description="Helical" evidence="3">
    <location>
        <begin position="397"/>
        <end position="417"/>
    </location>
</feature>
<organism evidence="4 5">
    <name type="scientific">Paenibacillus sambharensis</name>
    <dbReference type="NCBI Taxonomy" id="1803190"/>
    <lineage>
        <taxon>Bacteria</taxon>
        <taxon>Bacillati</taxon>
        <taxon>Bacillota</taxon>
        <taxon>Bacilli</taxon>
        <taxon>Bacillales</taxon>
        <taxon>Paenibacillaceae</taxon>
        <taxon>Paenibacillus</taxon>
    </lineage>
</organism>
<dbReference type="InterPro" id="IPR050768">
    <property type="entry name" value="UPF0353/GerABKA_families"/>
</dbReference>
<gene>
    <name evidence="4" type="ORF">DNH61_03060</name>
</gene>
<comment type="caution">
    <text evidence="4">The sequence shown here is derived from an EMBL/GenBank/DDBJ whole genome shotgun (WGS) entry which is preliminary data.</text>
</comment>
<keyword evidence="5" id="KW-1185">Reference proteome</keyword>
<dbReference type="PANTHER" id="PTHR22550">
    <property type="entry name" value="SPORE GERMINATION PROTEIN"/>
    <property type="match status" value="1"/>
</dbReference>
<dbReference type="PIRSF" id="PIRSF005690">
    <property type="entry name" value="GerBA"/>
    <property type="match status" value="1"/>
</dbReference>